<dbReference type="PANTHER" id="PTHR13878">
    <property type="entry name" value="GULONOLACTONE OXIDASE"/>
    <property type="match status" value="1"/>
</dbReference>
<comment type="similarity">
    <text evidence="3">Belongs to the oxygen-dependent FAD-linked oxidoreductase family.</text>
</comment>
<evidence type="ECO:0000256" key="4">
    <source>
        <dbReference type="ARBA" id="ARBA00013121"/>
    </source>
</evidence>
<dbReference type="FunFam" id="3.30.465.10:FF:000033">
    <property type="entry name" value="L-gulonolactone oxidase 5"/>
    <property type="match status" value="1"/>
</dbReference>
<dbReference type="EC" id="1.1.3.8" evidence="4"/>
<evidence type="ECO:0000256" key="9">
    <source>
        <dbReference type="ARBA" id="ARBA00023002"/>
    </source>
</evidence>
<keyword evidence="6" id="KW-0060">Ascorbate biosynthesis</keyword>
<dbReference type="PROSITE" id="PS51257">
    <property type="entry name" value="PROKAR_LIPOPROTEIN"/>
    <property type="match status" value="1"/>
</dbReference>
<dbReference type="InterPro" id="IPR010030">
    <property type="entry name" value="GULO_Plant"/>
</dbReference>
<keyword evidence="9" id="KW-0560">Oxidoreductase</keyword>
<dbReference type="InterPro" id="IPR007173">
    <property type="entry name" value="ALO_C"/>
</dbReference>
<dbReference type="Pfam" id="PF22906">
    <property type="entry name" value="GULLO2-like_3rd"/>
    <property type="match status" value="1"/>
</dbReference>
<keyword evidence="8" id="KW-0274">FAD</keyword>
<dbReference type="InterPro" id="IPR036318">
    <property type="entry name" value="FAD-bd_PCMH-like_sf"/>
</dbReference>
<evidence type="ECO:0000313" key="13">
    <source>
        <dbReference type="Proteomes" id="UP001157006"/>
    </source>
</evidence>
<dbReference type="GO" id="GO:0003885">
    <property type="term" value="F:D-arabinono-1,4-lactone oxidase activity"/>
    <property type="evidence" value="ECO:0007669"/>
    <property type="project" value="InterPro"/>
</dbReference>
<dbReference type="GO" id="GO:0019853">
    <property type="term" value="P:L-ascorbic acid biosynthetic process"/>
    <property type="evidence" value="ECO:0007669"/>
    <property type="project" value="UniProtKB-KW"/>
</dbReference>
<dbReference type="GO" id="GO:0050105">
    <property type="term" value="F:L-gulonolactone oxidase activity"/>
    <property type="evidence" value="ECO:0007669"/>
    <property type="project" value="UniProtKB-EC"/>
</dbReference>
<feature type="domain" description="FAD-binding PCMH-type" evidence="11">
    <location>
        <begin position="66"/>
        <end position="247"/>
    </location>
</feature>
<protein>
    <recommendedName>
        <fullName evidence="4">L-gulonolactone oxidase</fullName>
        <ecNumber evidence="4">1.1.3.8</ecNumber>
    </recommendedName>
</protein>
<keyword evidence="7" id="KW-0732">Signal</keyword>
<evidence type="ECO:0000256" key="5">
    <source>
        <dbReference type="ARBA" id="ARBA00022630"/>
    </source>
</evidence>
<evidence type="ECO:0000256" key="2">
    <source>
        <dbReference type="ARBA" id="ARBA00005147"/>
    </source>
</evidence>
<dbReference type="Proteomes" id="UP001157006">
    <property type="component" value="Chromosome 4"/>
</dbReference>
<comment type="pathway">
    <text evidence="2">Cofactor biosynthesis; L-ascorbate biosynthesis.</text>
</comment>
<evidence type="ECO:0000256" key="7">
    <source>
        <dbReference type="ARBA" id="ARBA00022729"/>
    </source>
</evidence>
<evidence type="ECO:0000313" key="12">
    <source>
        <dbReference type="EMBL" id="CAI8607737.1"/>
    </source>
</evidence>
<evidence type="ECO:0000256" key="6">
    <source>
        <dbReference type="ARBA" id="ARBA00022644"/>
    </source>
</evidence>
<evidence type="ECO:0000256" key="10">
    <source>
        <dbReference type="ARBA" id="ARBA00048083"/>
    </source>
</evidence>
<dbReference type="PANTHER" id="PTHR13878:SF67">
    <property type="entry name" value="L-GULONOLACTONE OXIDASE 5"/>
    <property type="match status" value="1"/>
</dbReference>
<gene>
    <name evidence="12" type="ORF">VFH_IV052160</name>
</gene>
<proteinExistence type="inferred from homology"/>
<dbReference type="Gene3D" id="3.30.465.10">
    <property type="match status" value="1"/>
</dbReference>
<dbReference type="Pfam" id="PF04030">
    <property type="entry name" value="ALO"/>
    <property type="match status" value="1"/>
</dbReference>
<dbReference type="GO" id="GO:0016020">
    <property type="term" value="C:membrane"/>
    <property type="evidence" value="ECO:0007669"/>
    <property type="project" value="InterPro"/>
</dbReference>
<dbReference type="Pfam" id="PF01565">
    <property type="entry name" value="FAD_binding_4"/>
    <property type="match status" value="1"/>
</dbReference>
<dbReference type="SUPFAM" id="SSF56176">
    <property type="entry name" value="FAD-binding/transporter-associated domain-like"/>
    <property type="match status" value="1"/>
</dbReference>
<dbReference type="InterPro" id="IPR016166">
    <property type="entry name" value="FAD-bd_PCMH"/>
</dbReference>
<evidence type="ECO:0000256" key="3">
    <source>
        <dbReference type="ARBA" id="ARBA00005466"/>
    </source>
</evidence>
<keyword evidence="13" id="KW-1185">Reference proteome</keyword>
<evidence type="ECO:0000259" key="11">
    <source>
        <dbReference type="PROSITE" id="PS51387"/>
    </source>
</evidence>
<dbReference type="InterPro" id="IPR055154">
    <property type="entry name" value="GULLO2-like_C"/>
</dbReference>
<accession>A0AAV1AE96</accession>
<dbReference type="InterPro" id="IPR050432">
    <property type="entry name" value="FAD-linked_Oxidoreductases_BP"/>
</dbReference>
<comment type="catalytic activity">
    <reaction evidence="10">
        <text>L-gulono-1,4-lactone + O2 = L-ascorbate + H2O2 + H(+)</text>
        <dbReference type="Rhea" id="RHEA:32363"/>
        <dbReference type="ChEBI" id="CHEBI:15378"/>
        <dbReference type="ChEBI" id="CHEBI:15379"/>
        <dbReference type="ChEBI" id="CHEBI:16240"/>
        <dbReference type="ChEBI" id="CHEBI:17587"/>
        <dbReference type="ChEBI" id="CHEBI:38290"/>
        <dbReference type="EC" id="1.1.3.8"/>
    </reaction>
</comment>
<reference evidence="12 13" key="1">
    <citation type="submission" date="2023-01" db="EMBL/GenBank/DDBJ databases">
        <authorList>
            <person name="Kreplak J."/>
        </authorList>
    </citation>
    <scope>NUCLEOTIDE SEQUENCE [LARGE SCALE GENOMIC DNA]</scope>
</reference>
<dbReference type="GO" id="GO:0071949">
    <property type="term" value="F:FAD binding"/>
    <property type="evidence" value="ECO:0007669"/>
    <property type="project" value="InterPro"/>
</dbReference>
<evidence type="ECO:0000256" key="8">
    <source>
        <dbReference type="ARBA" id="ARBA00022827"/>
    </source>
</evidence>
<name>A0AAV1AE96_VICFA</name>
<organism evidence="12 13">
    <name type="scientific">Vicia faba</name>
    <name type="common">Broad bean</name>
    <name type="synonym">Faba vulgaris</name>
    <dbReference type="NCBI Taxonomy" id="3906"/>
    <lineage>
        <taxon>Eukaryota</taxon>
        <taxon>Viridiplantae</taxon>
        <taxon>Streptophyta</taxon>
        <taxon>Embryophyta</taxon>
        <taxon>Tracheophyta</taxon>
        <taxon>Spermatophyta</taxon>
        <taxon>Magnoliopsida</taxon>
        <taxon>eudicotyledons</taxon>
        <taxon>Gunneridae</taxon>
        <taxon>Pentapetalae</taxon>
        <taxon>rosids</taxon>
        <taxon>fabids</taxon>
        <taxon>Fabales</taxon>
        <taxon>Fabaceae</taxon>
        <taxon>Papilionoideae</taxon>
        <taxon>50 kb inversion clade</taxon>
        <taxon>NPAAA clade</taxon>
        <taxon>Hologalegina</taxon>
        <taxon>IRL clade</taxon>
        <taxon>Fabeae</taxon>
        <taxon>Vicia</taxon>
    </lineage>
</organism>
<keyword evidence="5" id="KW-0285">Flavoprotein</keyword>
<dbReference type="EMBL" id="OX451739">
    <property type="protein sequence ID" value="CAI8607737.1"/>
    <property type="molecule type" value="Genomic_DNA"/>
</dbReference>
<evidence type="ECO:0000256" key="1">
    <source>
        <dbReference type="ARBA" id="ARBA00001974"/>
    </source>
</evidence>
<dbReference type="NCBIfam" id="TIGR01677">
    <property type="entry name" value="pln_FAD_oxido"/>
    <property type="match status" value="1"/>
</dbReference>
<dbReference type="AlphaFoldDB" id="A0AAV1AE96"/>
<dbReference type="InterPro" id="IPR016169">
    <property type="entry name" value="FAD-bd_PCMH_sub2"/>
</dbReference>
<sequence length="596" mass="66306">MFGLKHSTMFLFLKSMSQKSFVSILVLVFSCVIVLSTPPEDPIKCSSSNNTTCTVTNSYGMFPDRTICQASQALYPTNEQELISMVASASRAKTKIKVATRYSHSIPKLVCPEDPNGILISTRYLNKVVKIDVDEKTITVESGVTLKDLINEASKKGLALPYTPYWYGLTIGGLMGTGAHGSTLWNKGSAVHDYVVEIKIVRASDSEDGYAKVEILNQNNDEDFNAVKVSLGVLGVISQVTLKLEPMFKRSLTYLAKNDSDLGLEVVSFGHEHEFADITWYPSQMKAIYRFDGRVPVNTSGNGLYDFIPFRPTSSILLAGIRTQEDRDESTGDVNGKCRLAKLTTKALIASAYGLTNNGIIFTGYPIIGFQNRLQSSGSCLDSVHNAKITVCAWDSRIKGEFFHQTTFKISVALVKNFIEDIQKLVELEPKGLCGIEQYNGILMRYVKASSAYLGNQEDAIDFDFTYYRSKDPMMPRLYEDIIEEIEQIGMFKYGGLPHWGKNRNLAFEGVSKKYKNVGKFLKVKEKYDSQGLFSSTWTDQMLGLKEGVTILKNGCALEGLCICSEDNHCNPSKGYFCRLGKVYKEARVCSHVSLN</sequence>
<dbReference type="Gene3D" id="3.30.70.2520">
    <property type="match status" value="1"/>
</dbReference>
<dbReference type="InterPro" id="IPR006094">
    <property type="entry name" value="Oxid_FAD_bind_N"/>
</dbReference>
<comment type="cofactor">
    <cofactor evidence="1">
        <name>FAD</name>
        <dbReference type="ChEBI" id="CHEBI:57692"/>
    </cofactor>
</comment>
<dbReference type="PROSITE" id="PS51387">
    <property type="entry name" value="FAD_PCMH"/>
    <property type="match status" value="1"/>
</dbReference>